<comment type="similarity">
    <text evidence="2 12">Belongs to the G-protein coupled receptor 1 family.</text>
</comment>
<evidence type="ECO:0000256" key="10">
    <source>
        <dbReference type="ARBA" id="ARBA00023180"/>
    </source>
</evidence>
<dbReference type="GO" id="GO:0005886">
    <property type="term" value="C:plasma membrane"/>
    <property type="evidence" value="ECO:0007669"/>
    <property type="project" value="UniProtKB-SubCell"/>
</dbReference>
<comment type="subcellular location">
    <subcellularLocation>
        <location evidence="1">Cell membrane</location>
        <topology evidence="1">Multi-pass membrane protein</topology>
    </subcellularLocation>
</comment>
<feature type="transmembrane region" description="Helical" evidence="14">
    <location>
        <begin position="476"/>
        <end position="496"/>
    </location>
</feature>
<reference evidence="16" key="1">
    <citation type="submission" date="2020-11" db="EMBL/GenBank/DDBJ databases">
        <authorList>
            <person name="Tran Van P."/>
        </authorList>
    </citation>
    <scope>NUCLEOTIDE SEQUENCE</scope>
</reference>
<keyword evidence="4 12" id="KW-0812">Transmembrane</keyword>
<dbReference type="CDD" id="cd15927">
    <property type="entry name" value="7tmA_Bombesin_R-like"/>
    <property type="match status" value="1"/>
</dbReference>
<dbReference type="PANTHER" id="PTHR45695">
    <property type="entry name" value="LEUCOKININ RECEPTOR-RELATED"/>
    <property type="match status" value="1"/>
</dbReference>
<evidence type="ECO:0000256" key="1">
    <source>
        <dbReference type="ARBA" id="ARBA00004651"/>
    </source>
</evidence>
<dbReference type="GO" id="GO:0008188">
    <property type="term" value="F:neuropeptide receptor activity"/>
    <property type="evidence" value="ECO:0007669"/>
    <property type="project" value="TreeGrafter"/>
</dbReference>
<dbReference type="EMBL" id="OC004528">
    <property type="protein sequence ID" value="CAD7264578.1"/>
    <property type="molecule type" value="Genomic_DNA"/>
</dbReference>
<keyword evidence="7 14" id="KW-0472">Membrane</keyword>
<evidence type="ECO:0000256" key="5">
    <source>
        <dbReference type="ARBA" id="ARBA00022989"/>
    </source>
</evidence>
<evidence type="ECO:0000256" key="14">
    <source>
        <dbReference type="SAM" id="Phobius"/>
    </source>
</evidence>
<keyword evidence="3" id="KW-1003">Cell membrane</keyword>
<organism evidence="16">
    <name type="scientific">Timema shepardi</name>
    <name type="common">Walking stick</name>
    <dbReference type="NCBI Taxonomy" id="629360"/>
    <lineage>
        <taxon>Eukaryota</taxon>
        <taxon>Metazoa</taxon>
        <taxon>Ecdysozoa</taxon>
        <taxon>Arthropoda</taxon>
        <taxon>Hexapoda</taxon>
        <taxon>Insecta</taxon>
        <taxon>Pterygota</taxon>
        <taxon>Neoptera</taxon>
        <taxon>Polyneoptera</taxon>
        <taxon>Phasmatodea</taxon>
        <taxon>Timematodea</taxon>
        <taxon>Timematoidea</taxon>
        <taxon>Timematidae</taxon>
        <taxon>Timema</taxon>
    </lineage>
</organism>
<evidence type="ECO:0000256" key="6">
    <source>
        <dbReference type="ARBA" id="ARBA00023040"/>
    </source>
</evidence>
<dbReference type="PANTHER" id="PTHR45695:SF26">
    <property type="entry name" value="NEUROPEPTIDE CCHAMIDE-1 RECEPTOR"/>
    <property type="match status" value="1"/>
</dbReference>
<dbReference type="PRINTS" id="PR00358">
    <property type="entry name" value="BOMBESINR"/>
</dbReference>
<protein>
    <recommendedName>
        <fullName evidence="15">G-protein coupled receptors family 1 profile domain-containing protein</fullName>
    </recommendedName>
</protein>
<evidence type="ECO:0000256" key="9">
    <source>
        <dbReference type="ARBA" id="ARBA00023170"/>
    </source>
</evidence>
<dbReference type="Pfam" id="PF00001">
    <property type="entry name" value="7tm_1"/>
    <property type="match status" value="1"/>
</dbReference>
<evidence type="ECO:0000259" key="15">
    <source>
        <dbReference type="PROSITE" id="PS50262"/>
    </source>
</evidence>
<dbReference type="PROSITE" id="PS00237">
    <property type="entry name" value="G_PROTEIN_RECEP_F1_1"/>
    <property type="match status" value="1"/>
</dbReference>
<feature type="transmembrane region" description="Helical" evidence="14">
    <location>
        <begin position="582"/>
        <end position="603"/>
    </location>
</feature>
<evidence type="ECO:0000256" key="11">
    <source>
        <dbReference type="ARBA" id="ARBA00023224"/>
    </source>
</evidence>
<feature type="transmembrane region" description="Helical" evidence="14">
    <location>
        <begin position="436"/>
        <end position="455"/>
    </location>
</feature>
<dbReference type="InterPro" id="IPR000276">
    <property type="entry name" value="GPCR_Rhodpsn"/>
</dbReference>
<feature type="transmembrane region" description="Helical" evidence="14">
    <location>
        <begin position="527"/>
        <end position="550"/>
    </location>
</feature>
<sequence length="718" mass="81722">MFVTGSFAGTARYKYPWRRFEILLWFPLEGWNYIALHRQHLTTLATSHYTGNISLHRKHLTTQATSHYTGNVSLHWQHLTTQATSHYTVNISLHRQHLTTLATSHYTGNISLHRQHLTGQAASHYTGNISLYRQHLTTLATSHYTVNISLHWQHLTTQATSHYTTTSHYTGNISLHRQHLTGQATSHYTGNISQDRQHHTKQATSHYTVNITLPSQHHTTQSTSHYPVNITLPSQHHTTQATSHYPSKKDPDTSRRVSVLPPSAPLIPQSSEKVATYPLDKEGDRENKERSHKSQQREHAGPALMNPNKSLLWTELLVGHHNHSCCEDLSNDTFNTTWNTSTNATAIDDPRPETYIVPILFSMIFVVGVLGNGTLVYIFLRHRNMRNVPNTYIFSLALGDLLVIITCVPFTSTIYTLKSWPFGDVICRLSEYFKDVSIGVSVFTLTSLSAERYCVIVNPIRSHVGGGGISSRSLTLLIAVGIWLLAVLLALPAALFSNVQTRRSDNGQTVLFCSPFPPKFGQTYKQMIVLCKFLVYYAIPLSVIACFYVLMARHLEYSTRNMPGELQGQSTQVLGRRKVAKMVLSFVFIFIVCFLPIHIFMLWFHFYPDAESQFDEYWNAFRIFAFCMSFINSCINPVALYCVSGTFRKHFNQYLLCCYREMGSNGTTYETSTHTMVHFSSTTRRHHLKNNTTNIRRHHLEDVNCSCSTTTTTLEHTS</sequence>
<evidence type="ECO:0000256" key="4">
    <source>
        <dbReference type="ARBA" id="ARBA00022692"/>
    </source>
</evidence>
<proteinExistence type="inferred from homology"/>
<keyword evidence="10" id="KW-0325">Glycoprotein</keyword>
<keyword evidence="11 12" id="KW-0807">Transducer</keyword>
<feature type="domain" description="G-protein coupled receptors family 1 profile" evidence="15">
    <location>
        <begin position="371"/>
        <end position="640"/>
    </location>
</feature>
<keyword evidence="5 14" id="KW-1133">Transmembrane helix</keyword>
<dbReference type="PRINTS" id="PR00237">
    <property type="entry name" value="GPCRRHODOPSN"/>
</dbReference>
<dbReference type="AlphaFoldDB" id="A0A7R9B1M2"/>
<dbReference type="SUPFAM" id="SSF81321">
    <property type="entry name" value="Family A G protein-coupled receptor-like"/>
    <property type="match status" value="1"/>
</dbReference>
<evidence type="ECO:0000256" key="2">
    <source>
        <dbReference type="ARBA" id="ARBA00010663"/>
    </source>
</evidence>
<keyword evidence="9 12" id="KW-0675">Receptor</keyword>
<dbReference type="InterPro" id="IPR001556">
    <property type="entry name" value="Bombsn_rcpt-like"/>
</dbReference>
<feature type="region of interest" description="Disordered" evidence="13">
    <location>
        <begin position="235"/>
        <end position="305"/>
    </location>
</feature>
<name>A0A7R9B1M2_TIMSH</name>
<evidence type="ECO:0000256" key="7">
    <source>
        <dbReference type="ARBA" id="ARBA00023136"/>
    </source>
</evidence>
<accession>A0A7R9B1M2</accession>
<feature type="transmembrane region" description="Helical" evidence="14">
    <location>
        <begin position="623"/>
        <end position="643"/>
    </location>
</feature>
<evidence type="ECO:0000313" key="16">
    <source>
        <dbReference type="EMBL" id="CAD7264578.1"/>
    </source>
</evidence>
<feature type="compositionally biased region" description="Basic and acidic residues" evidence="13">
    <location>
        <begin position="279"/>
        <end position="289"/>
    </location>
</feature>
<evidence type="ECO:0000256" key="3">
    <source>
        <dbReference type="ARBA" id="ARBA00022475"/>
    </source>
</evidence>
<gene>
    <name evidence="16" type="ORF">TSIB3V08_LOCUS8628</name>
</gene>
<evidence type="ECO:0000256" key="8">
    <source>
        <dbReference type="ARBA" id="ARBA00023157"/>
    </source>
</evidence>
<dbReference type="PROSITE" id="PS50262">
    <property type="entry name" value="G_PROTEIN_RECEP_F1_2"/>
    <property type="match status" value="1"/>
</dbReference>
<feature type="transmembrane region" description="Helical" evidence="14">
    <location>
        <begin position="392"/>
        <end position="416"/>
    </location>
</feature>
<keyword evidence="6 12" id="KW-0297">G-protein coupled receptor</keyword>
<feature type="transmembrane region" description="Helical" evidence="14">
    <location>
        <begin position="355"/>
        <end position="380"/>
    </location>
</feature>
<evidence type="ECO:0000256" key="12">
    <source>
        <dbReference type="RuleBase" id="RU000688"/>
    </source>
</evidence>
<dbReference type="InterPro" id="IPR017452">
    <property type="entry name" value="GPCR_Rhodpsn_7TM"/>
</dbReference>
<dbReference type="Gene3D" id="1.20.1070.10">
    <property type="entry name" value="Rhodopsin 7-helix transmembrane proteins"/>
    <property type="match status" value="1"/>
</dbReference>
<evidence type="ECO:0000256" key="13">
    <source>
        <dbReference type="SAM" id="MobiDB-lite"/>
    </source>
</evidence>
<feature type="compositionally biased region" description="Polar residues" evidence="13">
    <location>
        <begin position="235"/>
        <end position="245"/>
    </location>
</feature>
<keyword evidence="8" id="KW-1015">Disulfide bond</keyword>